<evidence type="ECO:0000313" key="3">
    <source>
        <dbReference type="Proteomes" id="UP000250235"/>
    </source>
</evidence>
<dbReference type="EMBL" id="KQ988434">
    <property type="protein sequence ID" value="KZV55905.1"/>
    <property type="molecule type" value="Genomic_DNA"/>
</dbReference>
<evidence type="ECO:0000313" key="2">
    <source>
        <dbReference type="EMBL" id="KZV55905.1"/>
    </source>
</evidence>
<organism evidence="2 3">
    <name type="scientific">Dorcoceras hygrometricum</name>
    <dbReference type="NCBI Taxonomy" id="472368"/>
    <lineage>
        <taxon>Eukaryota</taxon>
        <taxon>Viridiplantae</taxon>
        <taxon>Streptophyta</taxon>
        <taxon>Embryophyta</taxon>
        <taxon>Tracheophyta</taxon>
        <taxon>Spermatophyta</taxon>
        <taxon>Magnoliopsida</taxon>
        <taxon>eudicotyledons</taxon>
        <taxon>Gunneridae</taxon>
        <taxon>Pentapetalae</taxon>
        <taxon>asterids</taxon>
        <taxon>lamiids</taxon>
        <taxon>Lamiales</taxon>
        <taxon>Gesneriaceae</taxon>
        <taxon>Didymocarpoideae</taxon>
        <taxon>Trichosporeae</taxon>
        <taxon>Loxocarpinae</taxon>
        <taxon>Dorcoceras</taxon>
    </lineage>
</organism>
<accession>A0A2Z7DBA6</accession>
<protein>
    <submittedName>
        <fullName evidence="2">Uncharacterized protein</fullName>
    </submittedName>
</protein>
<dbReference type="AlphaFoldDB" id="A0A2Z7DBA6"/>
<dbReference type="Proteomes" id="UP000250235">
    <property type="component" value="Unassembled WGS sequence"/>
</dbReference>
<reference evidence="2 3" key="1">
    <citation type="journal article" date="2015" name="Proc. Natl. Acad. Sci. U.S.A.">
        <title>The resurrection genome of Boea hygrometrica: A blueprint for survival of dehydration.</title>
        <authorList>
            <person name="Xiao L."/>
            <person name="Yang G."/>
            <person name="Zhang L."/>
            <person name="Yang X."/>
            <person name="Zhao S."/>
            <person name="Ji Z."/>
            <person name="Zhou Q."/>
            <person name="Hu M."/>
            <person name="Wang Y."/>
            <person name="Chen M."/>
            <person name="Xu Y."/>
            <person name="Jin H."/>
            <person name="Xiao X."/>
            <person name="Hu G."/>
            <person name="Bao F."/>
            <person name="Hu Y."/>
            <person name="Wan P."/>
            <person name="Li L."/>
            <person name="Deng X."/>
            <person name="Kuang T."/>
            <person name="Xiang C."/>
            <person name="Zhu J.K."/>
            <person name="Oliver M.J."/>
            <person name="He Y."/>
        </authorList>
    </citation>
    <scope>NUCLEOTIDE SEQUENCE [LARGE SCALE GENOMIC DNA]</scope>
    <source>
        <strain evidence="3">cv. XS01</strain>
    </source>
</reference>
<sequence length="158" mass="18522">MFFQRKKIKWDDTDSDEFRSSGSSSDSEHEEVHCLMSNNLNDDEVFDCVSTRFTQDDIISVIMVMEYKKLSQAFHEIKADNKILIDELKRKKEQHEAKTLMGKQCGTGYNALESSQTSCLRKTRSKIGEIPRSSWSRPDQRRCSSKKRHHNWQKDELV</sequence>
<gene>
    <name evidence="2" type="ORF">F511_22772</name>
</gene>
<feature type="region of interest" description="Disordered" evidence="1">
    <location>
        <begin position="117"/>
        <end position="158"/>
    </location>
</feature>
<evidence type="ECO:0000256" key="1">
    <source>
        <dbReference type="SAM" id="MobiDB-lite"/>
    </source>
</evidence>
<proteinExistence type="predicted"/>
<name>A0A2Z7DBA6_9LAMI</name>
<keyword evidence="3" id="KW-1185">Reference proteome</keyword>